<comment type="subcellular location">
    <subcellularLocation>
        <location evidence="6">Nucleus outer membrane</location>
        <topology evidence="6">Single-pass membrane protein</topology>
    </subcellularLocation>
</comment>
<dbReference type="SUPFAM" id="SSF53474">
    <property type="entry name" value="alpha/beta-Hydrolases"/>
    <property type="match status" value="1"/>
</dbReference>
<dbReference type="eggNOG" id="KOG2521">
    <property type="taxonomic scope" value="Eukaryota"/>
</dbReference>
<evidence type="ECO:0008006" key="10">
    <source>
        <dbReference type="Google" id="ProtNLM"/>
    </source>
</evidence>
<accession>L1I9A9</accession>
<evidence type="ECO:0000256" key="3">
    <source>
        <dbReference type="ARBA" id="ARBA00022989"/>
    </source>
</evidence>
<protein>
    <recommendedName>
        <fullName evidence="10">Transmembrane protein 53</fullName>
    </recommendedName>
</protein>
<organism evidence="7">
    <name type="scientific">Guillardia theta (strain CCMP2712)</name>
    <name type="common">Cryptophyte</name>
    <dbReference type="NCBI Taxonomy" id="905079"/>
    <lineage>
        <taxon>Eukaryota</taxon>
        <taxon>Cryptophyceae</taxon>
        <taxon>Pyrenomonadales</taxon>
        <taxon>Geminigeraceae</taxon>
        <taxon>Guillardia</taxon>
    </lineage>
</organism>
<gene>
    <name evidence="7" type="ORF">GUITHDRAFT_166690</name>
</gene>
<dbReference type="EnsemblProtists" id="EKX32494">
    <property type="protein sequence ID" value="EKX32494"/>
    <property type="gene ID" value="GUITHDRAFT_166690"/>
</dbReference>
<dbReference type="Pfam" id="PF05705">
    <property type="entry name" value="DUF829"/>
    <property type="match status" value="1"/>
</dbReference>
<dbReference type="OMA" id="VECLFWR"/>
<dbReference type="Proteomes" id="UP000011087">
    <property type="component" value="Unassembled WGS sequence"/>
</dbReference>
<reference evidence="8" key="3">
    <citation type="submission" date="2015-06" db="UniProtKB">
        <authorList>
            <consortium name="EnsemblProtists"/>
        </authorList>
    </citation>
    <scope>IDENTIFICATION</scope>
</reference>
<dbReference type="RefSeq" id="XP_005819474.1">
    <property type="nucleotide sequence ID" value="XM_005819417.1"/>
</dbReference>
<dbReference type="KEGG" id="gtt:GUITHDRAFT_166690"/>
<keyword evidence="2" id="KW-0812">Transmembrane</keyword>
<keyword evidence="9" id="KW-1185">Reference proteome</keyword>
<keyword evidence="5" id="KW-0539">Nucleus</keyword>
<evidence type="ECO:0000313" key="8">
    <source>
        <dbReference type="EnsemblProtists" id="EKX32494"/>
    </source>
</evidence>
<reference evidence="9" key="2">
    <citation type="submission" date="2012-11" db="EMBL/GenBank/DDBJ databases">
        <authorList>
            <person name="Kuo A."/>
            <person name="Curtis B.A."/>
            <person name="Tanifuji G."/>
            <person name="Burki F."/>
            <person name="Gruber A."/>
            <person name="Irimia M."/>
            <person name="Maruyama S."/>
            <person name="Arias M.C."/>
            <person name="Ball S.G."/>
            <person name="Gile G.H."/>
            <person name="Hirakawa Y."/>
            <person name="Hopkins J.F."/>
            <person name="Rensing S.A."/>
            <person name="Schmutz J."/>
            <person name="Symeonidi A."/>
            <person name="Elias M."/>
            <person name="Eveleigh R.J."/>
            <person name="Herman E.K."/>
            <person name="Klute M.J."/>
            <person name="Nakayama T."/>
            <person name="Obornik M."/>
            <person name="Reyes-Prieto A."/>
            <person name="Armbrust E.V."/>
            <person name="Aves S.J."/>
            <person name="Beiko R.G."/>
            <person name="Coutinho P."/>
            <person name="Dacks J.B."/>
            <person name="Durnford D.G."/>
            <person name="Fast N.M."/>
            <person name="Green B.R."/>
            <person name="Grisdale C."/>
            <person name="Hempe F."/>
            <person name="Henrissat B."/>
            <person name="Hoppner M.P."/>
            <person name="Ishida K.-I."/>
            <person name="Kim E."/>
            <person name="Koreny L."/>
            <person name="Kroth P.G."/>
            <person name="Liu Y."/>
            <person name="Malik S.-B."/>
            <person name="Maier U.G."/>
            <person name="McRose D."/>
            <person name="Mock T."/>
            <person name="Neilson J.A."/>
            <person name="Onodera N.T."/>
            <person name="Poole A.M."/>
            <person name="Pritham E.J."/>
            <person name="Richards T.A."/>
            <person name="Rocap G."/>
            <person name="Roy S.W."/>
            <person name="Sarai C."/>
            <person name="Schaack S."/>
            <person name="Shirato S."/>
            <person name="Slamovits C.H."/>
            <person name="Spencer D.F."/>
            <person name="Suzuki S."/>
            <person name="Worden A.Z."/>
            <person name="Zauner S."/>
            <person name="Barry K."/>
            <person name="Bell C."/>
            <person name="Bharti A.K."/>
            <person name="Crow J.A."/>
            <person name="Grimwood J."/>
            <person name="Kramer R."/>
            <person name="Lindquist E."/>
            <person name="Lucas S."/>
            <person name="Salamov A."/>
            <person name="McFadden G.I."/>
            <person name="Lane C.E."/>
            <person name="Keeling P.J."/>
            <person name="Gray M.W."/>
            <person name="Grigoriev I.V."/>
            <person name="Archibald J.M."/>
        </authorList>
    </citation>
    <scope>NUCLEOTIDE SEQUENCE</scope>
    <source>
        <strain evidence="9">CCMP2712</strain>
    </source>
</reference>
<dbReference type="OrthoDB" id="77878at2759"/>
<keyword evidence="4" id="KW-0472">Membrane</keyword>
<dbReference type="InterPro" id="IPR029058">
    <property type="entry name" value="AB_hydrolase_fold"/>
</dbReference>
<dbReference type="GeneID" id="17289237"/>
<evidence type="ECO:0000313" key="9">
    <source>
        <dbReference type="Proteomes" id="UP000011087"/>
    </source>
</evidence>
<dbReference type="GO" id="GO:0005640">
    <property type="term" value="C:nuclear outer membrane"/>
    <property type="evidence" value="ECO:0007669"/>
    <property type="project" value="UniProtKB-SubCell"/>
</dbReference>
<name>L1I9A9_GUITC</name>
<dbReference type="PaxDb" id="55529-EKX32494"/>
<dbReference type="AlphaFoldDB" id="L1I9A9"/>
<evidence type="ECO:0000256" key="4">
    <source>
        <dbReference type="ARBA" id="ARBA00023136"/>
    </source>
</evidence>
<comment type="similarity">
    <text evidence="1">Belongs to the TMEM53 family.</text>
</comment>
<evidence type="ECO:0000256" key="6">
    <source>
        <dbReference type="ARBA" id="ARBA00034303"/>
    </source>
</evidence>
<evidence type="ECO:0000313" key="7">
    <source>
        <dbReference type="EMBL" id="EKX32494.1"/>
    </source>
</evidence>
<dbReference type="HOGENOM" id="CLU_036503_1_0_1"/>
<keyword evidence="3" id="KW-1133">Transmembrane helix</keyword>
<proteinExistence type="inferred from homology"/>
<evidence type="ECO:0000256" key="1">
    <source>
        <dbReference type="ARBA" id="ARBA00007387"/>
    </source>
</evidence>
<reference evidence="7 9" key="1">
    <citation type="journal article" date="2012" name="Nature">
        <title>Algal genomes reveal evolutionary mosaicism and the fate of nucleomorphs.</title>
        <authorList>
            <consortium name="DOE Joint Genome Institute"/>
            <person name="Curtis B.A."/>
            <person name="Tanifuji G."/>
            <person name="Burki F."/>
            <person name="Gruber A."/>
            <person name="Irimia M."/>
            <person name="Maruyama S."/>
            <person name="Arias M.C."/>
            <person name="Ball S.G."/>
            <person name="Gile G.H."/>
            <person name="Hirakawa Y."/>
            <person name="Hopkins J.F."/>
            <person name="Kuo A."/>
            <person name="Rensing S.A."/>
            <person name="Schmutz J."/>
            <person name="Symeonidi A."/>
            <person name="Elias M."/>
            <person name="Eveleigh R.J."/>
            <person name="Herman E.K."/>
            <person name="Klute M.J."/>
            <person name="Nakayama T."/>
            <person name="Obornik M."/>
            <person name="Reyes-Prieto A."/>
            <person name="Armbrust E.V."/>
            <person name="Aves S.J."/>
            <person name="Beiko R.G."/>
            <person name="Coutinho P."/>
            <person name="Dacks J.B."/>
            <person name="Durnford D.G."/>
            <person name="Fast N.M."/>
            <person name="Green B.R."/>
            <person name="Grisdale C.J."/>
            <person name="Hempel F."/>
            <person name="Henrissat B."/>
            <person name="Hoppner M.P."/>
            <person name="Ishida K."/>
            <person name="Kim E."/>
            <person name="Koreny L."/>
            <person name="Kroth P.G."/>
            <person name="Liu Y."/>
            <person name="Malik S.B."/>
            <person name="Maier U.G."/>
            <person name="McRose D."/>
            <person name="Mock T."/>
            <person name="Neilson J.A."/>
            <person name="Onodera N.T."/>
            <person name="Poole A.M."/>
            <person name="Pritham E.J."/>
            <person name="Richards T.A."/>
            <person name="Rocap G."/>
            <person name="Roy S.W."/>
            <person name="Sarai C."/>
            <person name="Schaack S."/>
            <person name="Shirato S."/>
            <person name="Slamovits C.H."/>
            <person name="Spencer D.F."/>
            <person name="Suzuki S."/>
            <person name="Worden A.Z."/>
            <person name="Zauner S."/>
            <person name="Barry K."/>
            <person name="Bell C."/>
            <person name="Bharti A.K."/>
            <person name="Crow J.A."/>
            <person name="Grimwood J."/>
            <person name="Kramer R."/>
            <person name="Lindquist E."/>
            <person name="Lucas S."/>
            <person name="Salamov A."/>
            <person name="McFadden G.I."/>
            <person name="Lane C.E."/>
            <person name="Keeling P.J."/>
            <person name="Gray M.W."/>
            <person name="Grigoriev I.V."/>
            <person name="Archibald J.M."/>
        </authorList>
    </citation>
    <scope>NUCLEOTIDE SEQUENCE</scope>
    <source>
        <strain evidence="7 9">CCMP2712</strain>
    </source>
</reference>
<dbReference type="InterPro" id="IPR008547">
    <property type="entry name" value="DUF829_TMEM53"/>
</dbReference>
<dbReference type="EMBL" id="JH993186">
    <property type="protein sequence ID" value="EKX32494.1"/>
    <property type="molecule type" value="Genomic_DNA"/>
</dbReference>
<sequence length="271" mass="30668">MPPNVFVLEGKGGSASPPAIIILFGWLGAPEKHLMKYGDMYRSATSGIIIGTTASPLDIMLRNDRKLCEVGIEAFRKASSALHVHGDEAKLYIHCFSNGGAFLWDALRRRIERCIEAKDGYSNPDAELLKFTHSRLAGQIFDSSPCYLVPSKGLSAIGIAINSLMPRLLVQTFFFLQVTFQALYDFFTLQRQLPQRWWDSLIKSPAIGKELYLYSDSDQLLDKNHLEMLIAKRRERKVLVESHLFHGAGHVQLFRNEPQEYSKRCLAFCDL</sequence>
<evidence type="ECO:0000256" key="2">
    <source>
        <dbReference type="ARBA" id="ARBA00022692"/>
    </source>
</evidence>
<dbReference type="PANTHER" id="PTHR12265">
    <property type="entry name" value="TRANSMEMBRANE PROTEIN 53"/>
    <property type="match status" value="1"/>
</dbReference>
<evidence type="ECO:0000256" key="5">
    <source>
        <dbReference type="ARBA" id="ARBA00023242"/>
    </source>
</evidence>
<dbReference type="PANTHER" id="PTHR12265:SF30">
    <property type="entry name" value="TRANSMEMBRANE PROTEIN 53"/>
    <property type="match status" value="1"/>
</dbReference>